<organism evidence="1 2">
    <name type="scientific">Streptomyces griseochromogenes</name>
    <dbReference type="NCBI Taxonomy" id="68214"/>
    <lineage>
        <taxon>Bacteria</taxon>
        <taxon>Bacillati</taxon>
        <taxon>Actinomycetota</taxon>
        <taxon>Actinomycetes</taxon>
        <taxon>Kitasatosporales</taxon>
        <taxon>Streptomycetaceae</taxon>
        <taxon>Streptomyces</taxon>
    </lineage>
</organism>
<proteinExistence type="predicted"/>
<evidence type="ECO:0008006" key="3">
    <source>
        <dbReference type="Google" id="ProtNLM"/>
    </source>
</evidence>
<evidence type="ECO:0000313" key="2">
    <source>
        <dbReference type="Proteomes" id="UP001519309"/>
    </source>
</evidence>
<dbReference type="EMBL" id="JAGGLP010000005">
    <property type="protein sequence ID" value="MBP2049919.1"/>
    <property type="molecule type" value="Genomic_DNA"/>
</dbReference>
<evidence type="ECO:0000313" key="1">
    <source>
        <dbReference type="EMBL" id="MBP2049919.1"/>
    </source>
</evidence>
<keyword evidence="2" id="KW-1185">Reference proteome</keyword>
<sequence length="29" mass="3184">MTIDPLDLFDSIPCAADHTLARRRLLAGT</sequence>
<protein>
    <recommendedName>
        <fullName evidence="3">Transcriptional regulator</fullName>
    </recommendedName>
</protein>
<name>A0ABS4LR76_9ACTN</name>
<reference evidence="1 2" key="1">
    <citation type="submission" date="2021-03" db="EMBL/GenBank/DDBJ databases">
        <title>Genomic Encyclopedia of Type Strains, Phase IV (KMG-IV): sequencing the most valuable type-strain genomes for metagenomic binning, comparative biology and taxonomic classification.</title>
        <authorList>
            <person name="Goeker M."/>
        </authorList>
    </citation>
    <scope>NUCLEOTIDE SEQUENCE [LARGE SCALE GENOMIC DNA]</scope>
    <source>
        <strain evidence="1 2">DSM 40499</strain>
    </source>
</reference>
<gene>
    <name evidence="1" type="ORF">J2Z21_002855</name>
</gene>
<dbReference type="Proteomes" id="UP001519309">
    <property type="component" value="Unassembled WGS sequence"/>
</dbReference>
<accession>A0ABS4LR76</accession>
<comment type="caution">
    <text evidence="1">The sequence shown here is derived from an EMBL/GenBank/DDBJ whole genome shotgun (WGS) entry which is preliminary data.</text>
</comment>